<dbReference type="PANTHER" id="PTHR30629:SF2">
    <property type="entry name" value="PROPHAGE INTEGRASE INTS-RELATED"/>
    <property type="match status" value="1"/>
</dbReference>
<evidence type="ECO:0000259" key="3">
    <source>
        <dbReference type="Pfam" id="PF13356"/>
    </source>
</evidence>
<dbReference type="EMBL" id="PQGA01000001">
    <property type="protein sequence ID" value="POR55694.1"/>
    <property type="molecule type" value="Genomic_DNA"/>
</dbReference>
<dbReference type="InterPro" id="IPR025166">
    <property type="entry name" value="Integrase_DNA_bind_dom"/>
</dbReference>
<dbReference type="Pfam" id="PF13356">
    <property type="entry name" value="Arm-DNA-bind_3"/>
    <property type="match status" value="1"/>
</dbReference>
<reference evidence="4 5" key="1">
    <citation type="submission" date="2018-01" db="EMBL/GenBank/DDBJ databases">
        <title>Genomic Encyclopedia of Type Strains, Phase III (KMG-III): the genomes of soil and plant-associated and newly described type strains.</title>
        <authorList>
            <person name="Whitman W."/>
        </authorList>
    </citation>
    <scope>NUCLEOTIDE SEQUENCE [LARGE SCALE GENOMIC DNA]</scope>
    <source>
        <strain evidence="4 5">JCM 18070</strain>
    </source>
</reference>
<sequence>MAKREGNVLTDAQLRAWVRADEPVAKSDGGGLTFTLSAGGTAAWVFRFRHGGRRQELTLGRYPDLSLSAARTAAAKRRVAVSDGANPADDVRKAKARRDWSVRQLVADYREKVLSTLEPLTK</sequence>
<dbReference type="AlphaFoldDB" id="A0A2S4MLP3"/>
<evidence type="ECO:0000256" key="1">
    <source>
        <dbReference type="ARBA" id="ARBA00008857"/>
    </source>
</evidence>
<evidence type="ECO:0000256" key="2">
    <source>
        <dbReference type="ARBA" id="ARBA00022908"/>
    </source>
</evidence>
<proteinExistence type="inferred from homology"/>
<comment type="caution">
    <text evidence="4">The sequence shown here is derived from an EMBL/GenBank/DDBJ whole genome shotgun (WGS) entry which is preliminary data.</text>
</comment>
<dbReference type="InterPro" id="IPR038488">
    <property type="entry name" value="Integrase_DNA-bd_sf"/>
</dbReference>
<gene>
    <name evidence="4" type="ORF">B0G62_10188</name>
</gene>
<dbReference type="InterPro" id="IPR050808">
    <property type="entry name" value="Phage_Integrase"/>
</dbReference>
<comment type="similarity">
    <text evidence="1">Belongs to the 'phage' integrase family.</text>
</comment>
<feature type="domain" description="Integrase DNA-binding" evidence="3">
    <location>
        <begin position="9"/>
        <end position="93"/>
    </location>
</feature>
<evidence type="ECO:0000313" key="5">
    <source>
        <dbReference type="Proteomes" id="UP000237381"/>
    </source>
</evidence>
<dbReference type="PANTHER" id="PTHR30629">
    <property type="entry name" value="PROPHAGE INTEGRASE"/>
    <property type="match status" value="1"/>
</dbReference>
<dbReference type="Proteomes" id="UP000237381">
    <property type="component" value="Unassembled WGS sequence"/>
</dbReference>
<protein>
    <submittedName>
        <fullName evidence="4">Uncharacterized protein DUF4102</fullName>
    </submittedName>
</protein>
<accession>A0A2S4MLP3</accession>
<evidence type="ECO:0000313" key="4">
    <source>
        <dbReference type="EMBL" id="POR55694.1"/>
    </source>
</evidence>
<dbReference type="OrthoDB" id="9775880at2"/>
<dbReference type="Gene3D" id="3.30.160.390">
    <property type="entry name" value="Integrase, DNA-binding domain"/>
    <property type="match status" value="1"/>
</dbReference>
<name>A0A2S4MLP3_9BURK</name>
<dbReference type="RefSeq" id="WP_103702835.1">
    <property type="nucleotide sequence ID" value="NZ_PQGA01000001.1"/>
</dbReference>
<organism evidence="4 5">
    <name type="scientific">Paraburkholderia eburnea</name>
    <dbReference type="NCBI Taxonomy" id="1189126"/>
    <lineage>
        <taxon>Bacteria</taxon>
        <taxon>Pseudomonadati</taxon>
        <taxon>Pseudomonadota</taxon>
        <taxon>Betaproteobacteria</taxon>
        <taxon>Burkholderiales</taxon>
        <taxon>Burkholderiaceae</taxon>
        <taxon>Paraburkholderia</taxon>
    </lineage>
</organism>
<keyword evidence="5" id="KW-1185">Reference proteome</keyword>
<dbReference type="GO" id="GO:0015074">
    <property type="term" value="P:DNA integration"/>
    <property type="evidence" value="ECO:0007669"/>
    <property type="project" value="UniProtKB-KW"/>
</dbReference>
<keyword evidence="2" id="KW-0229">DNA integration</keyword>